<feature type="transmembrane region" description="Helical" evidence="6">
    <location>
        <begin position="12"/>
        <end position="28"/>
    </location>
</feature>
<dbReference type="Pfam" id="PF00999">
    <property type="entry name" value="Na_H_Exchanger"/>
    <property type="match status" value="1"/>
</dbReference>
<dbReference type="InterPro" id="IPR006153">
    <property type="entry name" value="Cation/H_exchanger_TM"/>
</dbReference>
<feature type="transmembrane region" description="Helical" evidence="6">
    <location>
        <begin position="106"/>
        <end position="130"/>
    </location>
</feature>
<feature type="region of interest" description="Disordered" evidence="5">
    <location>
        <begin position="615"/>
        <end position="655"/>
    </location>
</feature>
<organism evidence="8 9">
    <name type="scientific">Talaromyces pinophilus</name>
    <name type="common">Penicillium pinophilum</name>
    <dbReference type="NCBI Taxonomy" id="128442"/>
    <lineage>
        <taxon>Eukaryota</taxon>
        <taxon>Fungi</taxon>
        <taxon>Dikarya</taxon>
        <taxon>Ascomycota</taxon>
        <taxon>Pezizomycotina</taxon>
        <taxon>Eurotiomycetes</taxon>
        <taxon>Eurotiomycetidae</taxon>
        <taxon>Eurotiales</taxon>
        <taxon>Trichocomaceae</taxon>
        <taxon>Talaromyces</taxon>
        <taxon>Talaromyces sect. Talaromyces</taxon>
    </lineage>
</organism>
<keyword evidence="4 6" id="KW-0472">Membrane</keyword>
<feature type="transmembrane region" description="Helical" evidence="6">
    <location>
        <begin position="408"/>
        <end position="430"/>
    </location>
</feature>
<feature type="transmembrane region" description="Helical" evidence="6">
    <location>
        <begin position="450"/>
        <end position="473"/>
    </location>
</feature>
<accession>A0A6V8H0I5</accession>
<dbReference type="AlphaFoldDB" id="A0A6V8H0I5"/>
<sequence>MLKPILDITNVNVALSVFGIFILAYGYVSAKLQQVWYLGEALPAFVLGIIVGPVAANLINVADWDHDGVYHEIHEIAYNLTRIVIAIQLIKVGYELPKQYQKQRAVEMTICLLPVMTIMWLCTTGCIMLVVPKISWVSALIIGSCVTCTDPVLSQAIAKGPFAENYVRRHLREFISSEAGGNDGFGFPFLLFAVALLRYDGTRANAISLSNMDHAEGIPDQLGAEEQGKYSGGLDTALKHWAIEGVLFMVMLGFAYGAIVGTLCRAVLNWATKRKWVDNESYLLIPLAMGIFIVGTCGCFGADETLACFAAGNALNWDGHFLTEVHLRHDSFNNILERFLNFAAFLFIGLIMPWDSLTNVTEVTKHGLMPGRLFALGFLVLAFRRIPAILVSYRFMSKVCRDWKEALFMGYFGPIGIGAISSVEYARQLFPDPGESDEEINNLTSAMIPVVYWLVFFSIIIHGLSVPILHLIYKLRKVPKVHDEHPIEVVLLSNNEPLPANSTANPQRRSAILNNRFSRQDENDDDDVETRAAECTTTSSTTMQDIRRALTIHNPLQHHHNHTHSLNESTNHNVFRRARSSFDRHHPHIHHNHTYSRHDRTSLHGSDVTEILPHHQHSEQSLSPGIKPQSLSGSSRASTDMGPSSSRREVPHDMI</sequence>
<name>A0A6V8H0I5_TALPI</name>
<feature type="transmembrane region" description="Helical" evidence="6">
    <location>
        <begin position="246"/>
        <end position="268"/>
    </location>
</feature>
<dbReference type="InterPro" id="IPR004712">
    <property type="entry name" value="Na+/H+_antiporter_fungi"/>
</dbReference>
<keyword evidence="9" id="KW-1185">Reference proteome</keyword>
<feature type="transmembrane region" description="Helical" evidence="6">
    <location>
        <begin position="335"/>
        <end position="354"/>
    </location>
</feature>
<evidence type="ECO:0000313" key="8">
    <source>
        <dbReference type="EMBL" id="GAM34316.1"/>
    </source>
</evidence>
<feature type="transmembrane region" description="Helical" evidence="6">
    <location>
        <begin position="136"/>
        <end position="158"/>
    </location>
</feature>
<dbReference type="GO" id="GO:0036376">
    <property type="term" value="P:sodium ion export across plasma membrane"/>
    <property type="evidence" value="ECO:0007669"/>
    <property type="project" value="InterPro"/>
</dbReference>
<evidence type="ECO:0000256" key="5">
    <source>
        <dbReference type="SAM" id="MobiDB-lite"/>
    </source>
</evidence>
<evidence type="ECO:0000313" key="9">
    <source>
        <dbReference type="Proteomes" id="UP000053095"/>
    </source>
</evidence>
<evidence type="ECO:0000256" key="3">
    <source>
        <dbReference type="ARBA" id="ARBA00022989"/>
    </source>
</evidence>
<keyword evidence="2 6" id="KW-0812">Transmembrane</keyword>
<keyword evidence="3 6" id="KW-1133">Transmembrane helix</keyword>
<evidence type="ECO:0000256" key="2">
    <source>
        <dbReference type="ARBA" id="ARBA00022692"/>
    </source>
</evidence>
<evidence type="ECO:0000259" key="7">
    <source>
        <dbReference type="Pfam" id="PF00999"/>
    </source>
</evidence>
<comment type="subcellular location">
    <subcellularLocation>
        <location evidence="1">Membrane</location>
        <topology evidence="1">Multi-pass membrane protein</topology>
    </subcellularLocation>
</comment>
<protein>
    <recommendedName>
        <fullName evidence="7">Cation/H+ exchanger transmembrane domain-containing protein</fullName>
    </recommendedName>
</protein>
<dbReference type="Proteomes" id="UP000053095">
    <property type="component" value="Unassembled WGS sequence"/>
</dbReference>
<dbReference type="GO" id="GO:0005886">
    <property type="term" value="C:plasma membrane"/>
    <property type="evidence" value="ECO:0007669"/>
    <property type="project" value="InterPro"/>
</dbReference>
<feature type="region of interest" description="Disordered" evidence="5">
    <location>
        <begin position="516"/>
        <end position="540"/>
    </location>
</feature>
<dbReference type="GO" id="GO:0015385">
    <property type="term" value="F:sodium:proton antiporter activity"/>
    <property type="evidence" value="ECO:0007669"/>
    <property type="project" value="InterPro"/>
</dbReference>
<feature type="domain" description="Cation/H+ exchanger transmembrane" evidence="7">
    <location>
        <begin position="28"/>
        <end position="469"/>
    </location>
</feature>
<reference evidence="9" key="1">
    <citation type="journal article" date="2015" name="Genome Announc.">
        <title>Draft genome sequence of Talaromyces cellulolyticus strain Y-94, a source of lignocellulosic biomass-degrading enzymes.</title>
        <authorList>
            <person name="Fujii T."/>
            <person name="Koike H."/>
            <person name="Sawayama S."/>
            <person name="Yano S."/>
            <person name="Inoue H."/>
        </authorList>
    </citation>
    <scope>NUCLEOTIDE SEQUENCE [LARGE SCALE GENOMIC DNA]</scope>
    <source>
        <strain evidence="9">Y-94</strain>
    </source>
</reference>
<dbReference type="PANTHER" id="PTHR31382">
    <property type="entry name" value="NA(+)/H(+) ANTIPORTER"/>
    <property type="match status" value="1"/>
</dbReference>
<evidence type="ECO:0000256" key="1">
    <source>
        <dbReference type="ARBA" id="ARBA00004141"/>
    </source>
</evidence>
<dbReference type="GO" id="GO:0042391">
    <property type="term" value="P:regulation of membrane potential"/>
    <property type="evidence" value="ECO:0007669"/>
    <property type="project" value="InterPro"/>
</dbReference>
<feature type="compositionally biased region" description="Basic and acidic residues" evidence="5">
    <location>
        <begin position="646"/>
        <end position="655"/>
    </location>
</feature>
<feature type="transmembrane region" description="Helical" evidence="6">
    <location>
        <begin position="374"/>
        <end position="396"/>
    </location>
</feature>
<proteinExistence type="predicted"/>
<feature type="compositionally biased region" description="Polar residues" evidence="5">
    <location>
        <begin position="619"/>
        <end position="645"/>
    </location>
</feature>
<evidence type="ECO:0000256" key="4">
    <source>
        <dbReference type="ARBA" id="ARBA00023136"/>
    </source>
</evidence>
<dbReference type="PANTHER" id="PTHR31382:SF5">
    <property type="entry name" value="SODIUM ION_PROTON EXCHANGER (EUROFUNG)"/>
    <property type="match status" value="1"/>
</dbReference>
<gene>
    <name evidence="8" type="ORF">TCE0_015f01811</name>
</gene>
<dbReference type="EMBL" id="DF933811">
    <property type="protein sequence ID" value="GAM34316.1"/>
    <property type="molecule type" value="Genomic_DNA"/>
</dbReference>
<dbReference type="GO" id="GO:0120029">
    <property type="term" value="P:proton export across plasma membrane"/>
    <property type="evidence" value="ECO:0007669"/>
    <property type="project" value="InterPro"/>
</dbReference>
<evidence type="ECO:0000256" key="6">
    <source>
        <dbReference type="SAM" id="Phobius"/>
    </source>
</evidence>
<feature type="transmembrane region" description="Helical" evidence="6">
    <location>
        <begin position="35"/>
        <end position="56"/>
    </location>
</feature>
<comment type="caution">
    <text evidence="8">The sequence shown here is derived from an EMBL/GenBank/DDBJ whole genome shotgun (WGS) entry which is preliminary data.</text>
</comment>